<proteinExistence type="predicted"/>
<organism evidence="1 2">
    <name type="scientific">Chaetomium tenue</name>
    <dbReference type="NCBI Taxonomy" id="1854479"/>
    <lineage>
        <taxon>Eukaryota</taxon>
        <taxon>Fungi</taxon>
        <taxon>Dikarya</taxon>
        <taxon>Ascomycota</taxon>
        <taxon>Pezizomycotina</taxon>
        <taxon>Sordariomycetes</taxon>
        <taxon>Sordariomycetidae</taxon>
        <taxon>Sordariales</taxon>
        <taxon>Chaetomiaceae</taxon>
        <taxon>Chaetomium</taxon>
    </lineage>
</organism>
<gene>
    <name evidence="1" type="ORF">F5144DRAFT_596792</name>
</gene>
<comment type="caution">
    <text evidence="1">The sequence shown here is derived from an EMBL/GenBank/DDBJ whole genome shotgun (WGS) entry which is preliminary data.</text>
</comment>
<accession>A0ACB7NW00</accession>
<name>A0ACB7NW00_9PEZI</name>
<sequence length="407" mass="45692">MSVPENCPRLDADYELSRPYPRNLTILDLPNELLLEIFDHFTLFCSEFPFRGWNYPRHKDLVNIRLVCRRFCELASQKLIPVVNVGLDEEQSLKRLEEISHHPTLAKSVRVIRIYPQFYAPALADFNRYVSYHAKILSQAGPNIDELGPGQDPSVVDEMMENAEEIASFLERLASPDYNIGGHGEREEEDRARVVKLHQEYVARLKRQELLLTSGKFSQVVASAMARLPGARQFSHRMLAPTISPHAHRYNIGLLPSYSFFVDLIINLRHMGILLNGISINLGNTGGPGSLVLDPDVWKELSLCMQDLRVFDFSLGIIGRDPKAGDLNELLFACLDTSSLQSVSVLDSLRDTDDLEPAIDLGKIMGSRPRKNLTRVSFSGLSTDLIDDPLPAETGPYAQRHLETGSG</sequence>
<evidence type="ECO:0000313" key="2">
    <source>
        <dbReference type="Proteomes" id="UP000724584"/>
    </source>
</evidence>
<evidence type="ECO:0000313" key="1">
    <source>
        <dbReference type="EMBL" id="KAH6613517.1"/>
    </source>
</evidence>
<keyword evidence="2" id="KW-1185">Reference proteome</keyword>
<reference evidence="1 2" key="1">
    <citation type="journal article" date="2021" name="Nat. Commun.">
        <title>Genetic determinants of endophytism in the Arabidopsis root mycobiome.</title>
        <authorList>
            <person name="Mesny F."/>
            <person name="Miyauchi S."/>
            <person name="Thiergart T."/>
            <person name="Pickel B."/>
            <person name="Atanasova L."/>
            <person name="Karlsson M."/>
            <person name="Huettel B."/>
            <person name="Barry K.W."/>
            <person name="Haridas S."/>
            <person name="Chen C."/>
            <person name="Bauer D."/>
            <person name="Andreopoulos W."/>
            <person name="Pangilinan J."/>
            <person name="LaButti K."/>
            <person name="Riley R."/>
            <person name="Lipzen A."/>
            <person name="Clum A."/>
            <person name="Drula E."/>
            <person name="Henrissat B."/>
            <person name="Kohler A."/>
            <person name="Grigoriev I.V."/>
            <person name="Martin F.M."/>
            <person name="Hacquard S."/>
        </authorList>
    </citation>
    <scope>NUCLEOTIDE SEQUENCE [LARGE SCALE GENOMIC DNA]</scope>
    <source>
        <strain evidence="1 2">MPI-SDFR-AT-0079</strain>
    </source>
</reference>
<dbReference type="EMBL" id="JAGIZQ010000008">
    <property type="protein sequence ID" value="KAH6613517.1"/>
    <property type="molecule type" value="Genomic_DNA"/>
</dbReference>
<dbReference type="Proteomes" id="UP000724584">
    <property type="component" value="Unassembled WGS sequence"/>
</dbReference>
<protein>
    <submittedName>
        <fullName evidence="1">Uncharacterized protein</fullName>
    </submittedName>
</protein>